<name>A0A5C4UVW3_9ACTN</name>
<dbReference type="RefSeq" id="WP_139647313.1">
    <property type="nucleotide sequence ID" value="NZ_BAAAZS010000069.1"/>
</dbReference>
<feature type="transmembrane region" description="Helical" evidence="2">
    <location>
        <begin position="177"/>
        <end position="195"/>
    </location>
</feature>
<dbReference type="PANTHER" id="PTHR34219">
    <property type="entry name" value="IRON-REGULATED INNER MEMBRANE PROTEIN-RELATED"/>
    <property type="match status" value="1"/>
</dbReference>
<feature type="region of interest" description="Disordered" evidence="1">
    <location>
        <begin position="1"/>
        <end position="26"/>
    </location>
</feature>
<feature type="compositionally biased region" description="Basic and acidic residues" evidence="1">
    <location>
        <begin position="1"/>
        <end position="13"/>
    </location>
</feature>
<keyword evidence="2" id="KW-0472">Membrane</keyword>
<dbReference type="AlphaFoldDB" id="A0A5C4UVW3"/>
<feature type="compositionally biased region" description="Gly residues" evidence="1">
    <location>
        <begin position="271"/>
        <end position="281"/>
    </location>
</feature>
<organism evidence="3 4">
    <name type="scientific">Streptomyces sedi</name>
    <dbReference type="NCBI Taxonomy" id="555059"/>
    <lineage>
        <taxon>Bacteria</taxon>
        <taxon>Bacillati</taxon>
        <taxon>Actinomycetota</taxon>
        <taxon>Actinomycetes</taxon>
        <taxon>Kitasatosporales</taxon>
        <taxon>Streptomycetaceae</taxon>
        <taxon>Streptomyces</taxon>
    </lineage>
</organism>
<evidence type="ECO:0000313" key="4">
    <source>
        <dbReference type="Proteomes" id="UP000311713"/>
    </source>
</evidence>
<evidence type="ECO:0000256" key="1">
    <source>
        <dbReference type="SAM" id="MobiDB-lite"/>
    </source>
</evidence>
<feature type="transmembrane region" description="Helical" evidence="2">
    <location>
        <begin position="36"/>
        <end position="60"/>
    </location>
</feature>
<dbReference type="OrthoDB" id="9791166at2"/>
<protein>
    <submittedName>
        <fullName evidence="3">PepSY domain-containing protein</fullName>
    </submittedName>
</protein>
<accession>A0A5C4UVW3</accession>
<dbReference type="Pfam" id="PF03929">
    <property type="entry name" value="PepSY_TM"/>
    <property type="match status" value="1"/>
</dbReference>
<feature type="compositionally biased region" description="Basic and acidic residues" evidence="1">
    <location>
        <begin position="284"/>
        <end position="321"/>
    </location>
</feature>
<keyword evidence="4" id="KW-1185">Reference proteome</keyword>
<keyword evidence="2" id="KW-1133">Transmembrane helix</keyword>
<proteinExistence type="predicted"/>
<evidence type="ECO:0000256" key="2">
    <source>
        <dbReference type="SAM" id="Phobius"/>
    </source>
</evidence>
<feature type="transmembrane region" description="Helical" evidence="2">
    <location>
        <begin position="459"/>
        <end position="478"/>
    </location>
</feature>
<dbReference type="PANTHER" id="PTHR34219:SF1">
    <property type="entry name" value="PEPSY DOMAIN-CONTAINING PROTEIN"/>
    <property type="match status" value="1"/>
</dbReference>
<keyword evidence="2" id="KW-0812">Transmembrane</keyword>
<feature type="transmembrane region" description="Helical" evidence="2">
    <location>
        <begin position="226"/>
        <end position="244"/>
    </location>
</feature>
<dbReference type="Proteomes" id="UP000311713">
    <property type="component" value="Unassembled WGS sequence"/>
</dbReference>
<feature type="region of interest" description="Disordered" evidence="1">
    <location>
        <begin position="260"/>
        <end position="326"/>
    </location>
</feature>
<feature type="transmembrane region" description="Helical" evidence="2">
    <location>
        <begin position="419"/>
        <end position="439"/>
    </location>
</feature>
<evidence type="ECO:0000313" key="3">
    <source>
        <dbReference type="EMBL" id="TNM27707.1"/>
    </source>
</evidence>
<reference evidence="3 4" key="1">
    <citation type="submission" date="2019-06" db="EMBL/GenBank/DDBJ databases">
        <title>Draft genome of Streptomyces sedi sp. JCM16909.</title>
        <authorList>
            <person name="Klykleung N."/>
            <person name="Tanasupawat S."/>
            <person name="Kudo T."/>
            <person name="Yuki M."/>
            <person name="Ohkuma M."/>
        </authorList>
    </citation>
    <scope>NUCLEOTIDE SEQUENCE [LARGE SCALE GENOMIC DNA]</scope>
    <source>
        <strain evidence="3 4">JCM 16909</strain>
    </source>
</reference>
<comment type="caution">
    <text evidence="3">The sequence shown here is derived from an EMBL/GenBank/DDBJ whole genome shotgun (WGS) entry which is preliminary data.</text>
</comment>
<gene>
    <name evidence="3" type="ORF">FH715_20070</name>
</gene>
<sequence length="524" mass="56451">MATAPRTREHEGGPEGEAPPAREERRTSARPLVLRLHFYAGLLVGPFLLVAAFSGMLYAASIQIEKYVYDHELSVPVGEAHLPLDEQIAAARAEYPEGTLNGVRPAAEPGATTRVLLDQPDLGPSHRLAVFVDPYTAEVRGDLEAYGSSGALPFRWWIDELHRSLHLGDFGRHYSELAASWLAVIALGGVVLWIGRRRTRGRVRRTPLPARGLTGRRRTLRWHGTIGLGAALFLCFLSLTGLTWSQHAGANITELREQLSWQTPAPDTSPPGGGEGGGHSTHGGRADGERDDDHAEHGEHGEHGEHSEHEGHEGHEGHGAEAGEDGEPVVTAGQALESARGAGLREPVEVVYPTEPGGAFAVKEIQAEWPTQVDAVAVDPTSGEVTDTVRFGDFSVAAKLARWGVDGHMGLLFGLPNQLLLIAVAGALMTLVVLGYRMWWQRRPTRGGSAWGRPPRRGAWRRAPWAVLVPLVAGAALLGWYLPLFGLSLLAFLVLDAVLGVLHRRRNARSSPPAGKAEPADAEA</sequence>
<dbReference type="EMBL" id="VDGT01000016">
    <property type="protein sequence ID" value="TNM27707.1"/>
    <property type="molecule type" value="Genomic_DNA"/>
</dbReference>
<dbReference type="InterPro" id="IPR005625">
    <property type="entry name" value="PepSY-ass_TM"/>
</dbReference>